<reference evidence="2" key="1">
    <citation type="submission" date="2017-01" db="EMBL/GenBank/DDBJ databases">
        <authorList>
            <person name="Wang Y."/>
            <person name="White M."/>
            <person name="Kvist S."/>
            <person name="Moncalvo J.-M."/>
        </authorList>
    </citation>
    <scope>NUCLEOTIDE SEQUENCE [LARGE SCALE GENOMIC DNA]</scope>
    <source>
        <strain evidence="2">ID-206-W2</strain>
    </source>
</reference>
<evidence type="ECO:0000313" key="2">
    <source>
        <dbReference type="Proteomes" id="UP000187429"/>
    </source>
</evidence>
<protein>
    <submittedName>
        <fullName evidence="1">Uncharacterized protein</fullName>
    </submittedName>
</protein>
<dbReference type="AlphaFoldDB" id="A0A1R1YII9"/>
<name>A0A1R1YII9_9FUNG</name>
<dbReference type="Proteomes" id="UP000187429">
    <property type="component" value="Unassembled WGS sequence"/>
</dbReference>
<accession>A0A1R1YII9</accession>
<gene>
    <name evidence="1" type="ORF">AYI69_g3894</name>
</gene>
<proteinExistence type="predicted"/>
<organism evidence="1 2">
    <name type="scientific">Smittium culicis</name>
    <dbReference type="NCBI Taxonomy" id="133412"/>
    <lineage>
        <taxon>Eukaryota</taxon>
        <taxon>Fungi</taxon>
        <taxon>Fungi incertae sedis</taxon>
        <taxon>Zoopagomycota</taxon>
        <taxon>Kickxellomycotina</taxon>
        <taxon>Harpellomycetes</taxon>
        <taxon>Harpellales</taxon>
        <taxon>Legeriomycetaceae</taxon>
        <taxon>Smittium</taxon>
    </lineage>
</organism>
<evidence type="ECO:0000313" key="1">
    <source>
        <dbReference type="EMBL" id="OMJ26704.1"/>
    </source>
</evidence>
<comment type="caution">
    <text evidence="1">The sequence shown here is derived from an EMBL/GenBank/DDBJ whole genome shotgun (WGS) entry which is preliminary data.</text>
</comment>
<sequence length="69" mass="7870">MSEFVGVLVEDNEFDIKRAIFMSTKSFSSIIFPVSRATDIDWAIPMKLDSHIYVVFPASVILWLPVADY</sequence>
<dbReference type="EMBL" id="LSSM01001401">
    <property type="protein sequence ID" value="OMJ26704.1"/>
    <property type="molecule type" value="Genomic_DNA"/>
</dbReference>
<keyword evidence="2" id="KW-1185">Reference proteome</keyword>